<dbReference type="Proteomes" id="UP001316189">
    <property type="component" value="Chromosome"/>
</dbReference>
<dbReference type="PROSITE" id="PS51819">
    <property type="entry name" value="VOC"/>
    <property type="match status" value="1"/>
</dbReference>
<protein>
    <submittedName>
        <fullName evidence="2">Methylmalonyl-CoA epimerase</fullName>
    </submittedName>
</protein>
<evidence type="ECO:0000259" key="1">
    <source>
        <dbReference type="PROSITE" id="PS51819"/>
    </source>
</evidence>
<proteinExistence type="predicted"/>
<dbReference type="EMBL" id="CP101988">
    <property type="protein sequence ID" value="UUI75591.1"/>
    <property type="molecule type" value="Genomic_DNA"/>
</dbReference>
<dbReference type="SUPFAM" id="SSF54593">
    <property type="entry name" value="Glyoxalase/Bleomycin resistance protein/Dihydroxybiphenyl dioxygenase"/>
    <property type="match status" value="1"/>
</dbReference>
<accession>A0ABY5L282</accession>
<evidence type="ECO:0000313" key="2">
    <source>
        <dbReference type="EMBL" id="UUI75591.1"/>
    </source>
</evidence>
<evidence type="ECO:0000313" key="3">
    <source>
        <dbReference type="Proteomes" id="UP001316189"/>
    </source>
</evidence>
<dbReference type="Pfam" id="PF00903">
    <property type="entry name" value="Glyoxalase"/>
    <property type="match status" value="1"/>
</dbReference>
<organism evidence="2 3">
    <name type="scientific">Cellulomonas chengniuliangii</name>
    <dbReference type="NCBI Taxonomy" id="2968084"/>
    <lineage>
        <taxon>Bacteria</taxon>
        <taxon>Bacillati</taxon>
        <taxon>Actinomycetota</taxon>
        <taxon>Actinomycetes</taxon>
        <taxon>Micrococcales</taxon>
        <taxon>Cellulomonadaceae</taxon>
        <taxon>Cellulomonas</taxon>
    </lineage>
</organism>
<sequence>MGDKTDNDVGVQVALRVVDLQRAVRFYQRLLGQRADAVFGPSGLALFVVDQARTRLLLDREAVSGLVCLPVDDVRRRVEELRAEGIVVEAEPTVVCEVADPAHGKGGGHEWRAFVRDTEGNALGLVSAAAVGG</sequence>
<dbReference type="InterPro" id="IPR004360">
    <property type="entry name" value="Glyas_Fos-R_dOase_dom"/>
</dbReference>
<reference evidence="2 3" key="1">
    <citation type="submission" date="2022-07" db="EMBL/GenBank/DDBJ databases">
        <title>Novel species in genus cellulomonas.</title>
        <authorList>
            <person name="Ye L."/>
        </authorList>
    </citation>
    <scope>NUCLEOTIDE SEQUENCE [LARGE SCALE GENOMIC DNA]</scope>
    <source>
        <strain evidence="3">zg-Y338</strain>
    </source>
</reference>
<name>A0ABY5L282_9CELL</name>
<dbReference type="InterPro" id="IPR037523">
    <property type="entry name" value="VOC_core"/>
</dbReference>
<feature type="domain" description="VOC" evidence="1">
    <location>
        <begin position="9"/>
        <end position="128"/>
    </location>
</feature>
<dbReference type="Gene3D" id="3.10.180.10">
    <property type="entry name" value="2,3-Dihydroxybiphenyl 1,2-Dioxygenase, domain 1"/>
    <property type="match status" value="1"/>
</dbReference>
<keyword evidence="3" id="KW-1185">Reference proteome</keyword>
<gene>
    <name evidence="2" type="ORF">NP064_01300</name>
</gene>
<dbReference type="RefSeq" id="WP_227568317.1">
    <property type="nucleotide sequence ID" value="NZ_CP101988.1"/>
</dbReference>
<dbReference type="InterPro" id="IPR029068">
    <property type="entry name" value="Glyas_Bleomycin-R_OHBP_Dase"/>
</dbReference>